<sequence length="363" mass="41781">MTRNDIAERARFDIIRYAQLWEDADILVAAMRPDPGQNFLSVCSAGDNALALLTLDPERVTAVDLSAAQLDCLRLRMGAMRAMEQPEFLELMGSRPSERRGALLDRALKNLPEETRTRWQALRPQVEAFGAGGVGRFERYFRIFRQWLLPLIHSRRTIDDVFVSRPQAERVRFLDERFVTWRWRLMLQLFFSRFTMGRMGRDKAFFDHVEGSVAEHVARRIRHAGVTCDPAENPFLHWILKGGHGAALPMPWRPEPYEIIRDRLDRLELVHGPMESSGTTPVDGFNLSDIFEYMSPAAAEAAYARLLERASPGARLVYWNMMAPRRVPASLADRVKPLTALENDLKQMDKAFFYSDFVIEQVR</sequence>
<proteinExistence type="predicted"/>
<keyword evidence="1" id="KW-0808">Transferase</keyword>
<accession>A0A1G8MPV9</accession>
<reference evidence="1 2" key="1">
    <citation type="submission" date="2016-10" db="EMBL/GenBank/DDBJ databases">
        <authorList>
            <person name="de Groot N.N."/>
        </authorList>
    </citation>
    <scope>NUCLEOTIDE SEQUENCE [LARGE SCALE GENOMIC DNA]</scope>
    <source>
        <strain evidence="1 2">DSM 25294</strain>
    </source>
</reference>
<dbReference type="SUPFAM" id="SSF53335">
    <property type="entry name" value="S-adenosyl-L-methionine-dependent methyltransferases"/>
    <property type="match status" value="1"/>
</dbReference>
<dbReference type="PANTHER" id="PTHR47473">
    <property type="entry name" value="BTA1P"/>
    <property type="match status" value="1"/>
</dbReference>
<name>A0A1G8MPV9_9RHOB</name>
<dbReference type="RefSeq" id="WP_093150335.1">
    <property type="nucleotide sequence ID" value="NZ_FNEK01000006.1"/>
</dbReference>
<keyword evidence="2" id="KW-1185">Reference proteome</keyword>
<dbReference type="GO" id="GO:0016740">
    <property type="term" value="F:transferase activity"/>
    <property type="evidence" value="ECO:0007669"/>
    <property type="project" value="UniProtKB-KW"/>
</dbReference>
<dbReference type="Proteomes" id="UP000199382">
    <property type="component" value="Unassembled WGS sequence"/>
</dbReference>
<organism evidence="1 2">
    <name type="scientific">Aliiruegeria lutimaris</name>
    <dbReference type="NCBI Taxonomy" id="571298"/>
    <lineage>
        <taxon>Bacteria</taxon>
        <taxon>Pseudomonadati</taxon>
        <taxon>Pseudomonadota</taxon>
        <taxon>Alphaproteobacteria</taxon>
        <taxon>Rhodobacterales</taxon>
        <taxon>Roseobacteraceae</taxon>
        <taxon>Aliiruegeria</taxon>
    </lineage>
</organism>
<dbReference type="OrthoDB" id="1522784at2"/>
<evidence type="ECO:0000313" key="2">
    <source>
        <dbReference type="Proteomes" id="UP000199382"/>
    </source>
</evidence>
<dbReference type="Pfam" id="PF11899">
    <property type="entry name" value="DUF3419"/>
    <property type="match status" value="1"/>
</dbReference>
<dbReference type="InterPro" id="IPR029063">
    <property type="entry name" value="SAM-dependent_MTases_sf"/>
</dbReference>
<dbReference type="AlphaFoldDB" id="A0A1G8MPV9"/>
<dbReference type="EMBL" id="FNEK01000006">
    <property type="protein sequence ID" value="SDI70079.1"/>
    <property type="molecule type" value="Genomic_DNA"/>
</dbReference>
<dbReference type="InterPro" id="IPR021829">
    <property type="entry name" value="DUF3419"/>
</dbReference>
<dbReference type="PANTHER" id="PTHR47473:SF1">
    <property type="entry name" value="METHYLTRANSFERASE DOMAIN-CONTAINING PROTEIN"/>
    <property type="match status" value="1"/>
</dbReference>
<protein>
    <submittedName>
        <fullName evidence="1">S-adenosylmethionine-diacylglycerol 3-amino-3-carboxypropyl transferase</fullName>
    </submittedName>
</protein>
<evidence type="ECO:0000313" key="1">
    <source>
        <dbReference type="EMBL" id="SDI70079.1"/>
    </source>
</evidence>
<gene>
    <name evidence="1" type="ORF">SAMN04488026_100615</name>
</gene>
<dbReference type="STRING" id="571298.SAMN04488026_100615"/>